<keyword evidence="3" id="KW-1185">Reference proteome</keyword>
<dbReference type="GO" id="GO:0008999">
    <property type="term" value="F:protein-N-terminal-alanine acetyltransferase activity"/>
    <property type="evidence" value="ECO:0007669"/>
    <property type="project" value="TreeGrafter"/>
</dbReference>
<dbReference type="Gene3D" id="3.40.630.30">
    <property type="match status" value="1"/>
</dbReference>
<name>A0A0K6HMS8_9HYPH</name>
<dbReference type="GO" id="GO:1990189">
    <property type="term" value="F:protein N-terminal-serine acetyltransferase activity"/>
    <property type="evidence" value="ECO:0007669"/>
    <property type="project" value="TreeGrafter"/>
</dbReference>
<gene>
    <name evidence="2" type="ORF">Ga0061067_101327</name>
</gene>
<dbReference type="PANTHER" id="PTHR43441:SF2">
    <property type="entry name" value="FAMILY ACETYLTRANSFERASE, PUTATIVE (AFU_ORTHOLOGUE AFUA_7G00850)-RELATED"/>
    <property type="match status" value="1"/>
</dbReference>
<dbReference type="FunFam" id="3.40.630.30:FF:000047">
    <property type="entry name" value="Acetyltransferase, GNAT family"/>
    <property type="match status" value="1"/>
</dbReference>
<dbReference type="InterPro" id="IPR051908">
    <property type="entry name" value="Ribosomal_N-acetyltransferase"/>
</dbReference>
<reference evidence="3" key="1">
    <citation type="submission" date="2015-08" db="EMBL/GenBank/DDBJ databases">
        <authorList>
            <person name="Varghese N."/>
        </authorList>
    </citation>
    <scope>NUCLEOTIDE SEQUENCE [LARGE SCALE GENOMIC DNA]</scope>
    <source>
        <strain evidence="3">DSM 23407</strain>
    </source>
</reference>
<protein>
    <submittedName>
        <fullName evidence="2">Protein N-acetyltransferase, RimJ/RimL family</fullName>
    </submittedName>
</protein>
<dbReference type="InterPro" id="IPR000182">
    <property type="entry name" value="GNAT_dom"/>
</dbReference>
<dbReference type="Proteomes" id="UP000183900">
    <property type="component" value="Unassembled WGS sequence"/>
</dbReference>
<sequence length="234" mass="26247">MRLNELGQPIGEPVNGWMGAAAPVAQVMQGRWCRLEPLIAERHGAELHAAWSADRENRVWTYLAYGPFAEEAECIAFLKTMEGKADPMMFAIIDQASGKAMGVGSYLRVEPATGCIEVGHLNFAPALQRTPLATEAMYLMMRNAFEGLGFRRYEWKCDDLNAPSRAAAARLGFTFEGIFRQATVYKGRNRDTAWFSILDKEWPRLKAGFEAWLSPDNFDTDGRQKRSLAECRGD</sequence>
<dbReference type="AlphaFoldDB" id="A0A0K6HMS8"/>
<dbReference type="OrthoDB" id="5295305at2"/>
<dbReference type="RefSeq" id="WP_055454065.1">
    <property type="nucleotide sequence ID" value="NZ_CYHE01000001.1"/>
</dbReference>
<organism evidence="2 3">
    <name type="scientific">Pannonibacter indicus</name>
    <dbReference type="NCBI Taxonomy" id="466044"/>
    <lineage>
        <taxon>Bacteria</taxon>
        <taxon>Pseudomonadati</taxon>
        <taxon>Pseudomonadota</taxon>
        <taxon>Alphaproteobacteria</taxon>
        <taxon>Hyphomicrobiales</taxon>
        <taxon>Stappiaceae</taxon>
        <taxon>Pannonibacter</taxon>
    </lineage>
</organism>
<evidence type="ECO:0000313" key="2">
    <source>
        <dbReference type="EMBL" id="CUA92179.1"/>
    </source>
</evidence>
<dbReference type="SUPFAM" id="SSF55729">
    <property type="entry name" value="Acyl-CoA N-acyltransferases (Nat)"/>
    <property type="match status" value="1"/>
</dbReference>
<dbReference type="PANTHER" id="PTHR43441">
    <property type="entry name" value="RIBOSOMAL-PROTEIN-SERINE ACETYLTRANSFERASE"/>
    <property type="match status" value="1"/>
</dbReference>
<accession>A0A0K6HMS8</accession>
<evidence type="ECO:0000259" key="1">
    <source>
        <dbReference type="PROSITE" id="PS51186"/>
    </source>
</evidence>
<feature type="domain" description="N-acetyltransferase" evidence="1">
    <location>
        <begin position="45"/>
        <end position="191"/>
    </location>
</feature>
<dbReference type="EMBL" id="CYHE01000001">
    <property type="protein sequence ID" value="CUA92179.1"/>
    <property type="molecule type" value="Genomic_DNA"/>
</dbReference>
<dbReference type="InterPro" id="IPR016181">
    <property type="entry name" value="Acyl_CoA_acyltransferase"/>
</dbReference>
<keyword evidence="2" id="KW-0808">Transferase</keyword>
<dbReference type="Pfam" id="PF13302">
    <property type="entry name" value="Acetyltransf_3"/>
    <property type="match status" value="1"/>
</dbReference>
<dbReference type="GO" id="GO:0005737">
    <property type="term" value="C:cytoplasm"/>
    <property type="evidence" value="ECO:0007669"/>
    <property type="project" value="TreeGrafter"/>
</dbReference>
<proteinExistence type="predicted"/>
<dbReference type="PROSITE" id="PS51186">
    <property type="entry name" value="GNAT"/>
    <property type="match status" value="1"/>
</dbReference>
<evidence type="ECO:0000313" key="3">
    <source>
        <dbReference type="Proteomes" id="UP000183900"/>
    </source>
</evidence>